<evidence type="ECO:0000313" key="8">
    <source>
        <dbReference type="EMBL" id="SFV61052.1"/>
    </source>
</evidence>
<keyword evidence="3 6" id="KW-0812">Transmembrane</keyword>
<feature type="transmembrane region" description="Helical" evidence="6">
    <location>
        <begin position="124"/>
        <end position="144"/>
    </location>
</feature>
<name>A0A1W1C5R2_9ZZZZ</name>
<dbReference type="PANTHER" id="PTHR32234:SF0">
    <property type="entry name" value="THIOL:DISULFIDE INTERCHANGE PROTEIN DSBD"/>
    <property type="match status" value="1"/>
</dbReference>
<dbReference type="AlphaFoldDB" id="A0A1W1C5R2"/>
<evidence type="ECO:0000256" key="4">
    <source>
        <dbReference type="ARBA" id="ARBA00022989"/>
    </source>
</evidence>
<keyword evidence="8" id="KW-0560">Oxidoreductase</keyword>
<dbReference type="EC" id="1.8.1.8" evidence="8"/>
<dbReference type="GO" id="GO:0047134">
    <property type="term" value="F:protein-disulfide reductase [NAD(P)H] activity"/>
    <property type="evidence" value="ECO:0007669"/>
    <property type="project" value="UniProtKB-EC"/>
</dbReference>
<keyword evidence="5 6" id="KW-0472">Membrane</keyword>
<feature type="transmembrane region" description="Helical" evidence="6">
    <location>
        <begin position="30"/>
        <end position="51"/>
    </location>
</feature>
<evidence type="ECO:0000256" key="5">
    <source>
        <dbReference type="ARBA" id="ARBA00023136"/>
    </source>
</evidence>
<reference evidence="8" key="1">
    <citation type="submission" date="2016-10" db="EMBL/GenBank/DDBJ databases">
        <authorList>
            <person name="de Groot N.N."/>
        </authorList>
    </citation>
    <scope>NUCLEOTIDE SEQUENCE</scope>
</reference>
<dbReference type="InterPro" id="IPR003834">
    <property type="entry name" value="Cyt_c_assmbl_TM_dom"/>
</dbReference>
<dbReference type="GO" id="GO:0045454">
    <property type="term" value="P:cell redox homeostasis"/>
    <property type="evidence" value="ECO:0007669"/>
    <property type="project" value="TreeGrafter"/>
</dbReference>
<evidence type="ECO:0000256" key="1">
    <source>
        <dbReference type="ARBA" id="ARBA00004651"/>
    </source>
</evidence>
<dbReference type="SUPFAM" id="SSF52833">
    <property type="entry name" value="Thioredoxin-like"/>
    <property type="match status" value="1"/>
</dbReference>
<dbReference type="Pfam" id="PF02683">
    <property type="entry name" value="DsbD_TM"/>
    <property type="match status" value="1"/>
</dbReference>
<dbReference type="GO" id="GO:0017004">
    <property type="term" value="P:cytochrome complex assembly"/>
    <property type="evidence" value="ECO:0007669"/>
    <property type="project" value="InterPro"/>
</dbReference>
<feature type="domain" description="Thioredoxin" evidence="7">
    <location>
        <begin position="148"/>
        <end position="287"/>
    </location>
</feature>
<dbReference type="PROSITE" id="PS51352">
    <property type="entry name" value="THIOREDOXIN_2"/>
    <property type="match status" value="1"/>
</dbReference>
<dbReference type="InterPro" id="IPR036249">
    <property type="entry name" value="Thioredoxin-like_sf"/>
</dbReference>
<keyword evidence="2" id="KW-1003">Cell membrane</keyword>
<proteinExistence type="predicted"/>
<comment type="subcellular location">
    <subcellularLocation>
        <location evidence="1">Cell membrane</location>
        <topology evidence="1">Multi-pass membrane protein</topology>
    </subcellularLocation>
</comment>
<dbReference type="Pfam" id="PF13098">
    <property type="entry name" value="Thioredoxin_2"/>
    <property type="match status" value="1"/>
</dbReference>
<protein>
    <submittedName>
        <fullName evidence="8">Cytochrome c-type biogenesis protein DsbD, protein-disulfide reductase</fullName>
        <ecNumber evidence="8">1.8.1.8</ecNumber>
    </submittedName>
</protein>
<organism evidence="8">
    <name type="scientific">hydrothermal vent metagenome</name>
    <dbReference type="NCBI Taxonomy" id="652676"/>
    <lineage>
        <taxon>unclassified sequences</taxon>
        <taxon>metagenomes</taxon>
        <taxon>ecological metagenomes</taxon>
    </lineage>
</organism>
<sequence>MGFLSAFIIGPCVAPPLAGAVIFISQTGDALLGGVALFAMSMGMGLPLLLVGAGAGKFMPRPGGWMTTVSQTFGVVMLALAIFMLGKVVYPGVTMFLWSALFMGTALYMGVFDSSSARNGIKKMIQLLAFVSLIYGASLFIGLLSGSRSILHPFDAFTSGKVLTATSSSQGNVAKNGYSIARLKKEVEASNKLVIVDFRKKSCASCDELEEFTLSDPAVKEELKRFTFISIDVTNHTDDEKALMKKYNAFGTPSIIFFDKNNKLLPNETLSGFVKADNFTKHLKNIH</sequence>
<dbReference type="InterPro" id="IPR012336">
    <property type="entry name" value="Thioredoxin-like_fold"/>
</dbReference>
<gene>
    <name evidence="8" type="ORF">MNB_SV-14-1175</name>
</gene>
<feature type="transmembrane region" description="Helical" evidence="6">
    <location>
        <begin position="63"/>
        <end position="86"/>
    </location>
</feature>
<feature type="transmembrane region" description="Helical" evidence="6">
    <location>
        <begin position="92"/>
        <end position="112"/>
    </location>
</feature>
<accession>A0A1W1C5R2</accession>
<dbReference type="Gene3D" id="3.40.30.10">
    <property type="entry name" value="Glutaredoxin"/>
    <property type="match status" value="1"/>
</dbReference>
<evidence type="ECO:0000256" key="3">
    <source>
        <dbReference type="ARBA" id="ARBA00022692"/>
    </source>
</evidence>
<dbReference type="EMBL" id="FPHN01000119">
    <property type="protein sequence ID" value="SFV61052.1"/>
    <property type="molecule type" value="Genomic_DNA"/>
</dbReference>
<evidence type="ECO:0000256" key="6">
    <source>
        <dbReference type="SAM" id="Phobius"/>
    </source>
</evidence>
<dbReference type="PANTHER" id="PTHR32234">
    <property type="entry name" value="THIOL:DISULFIDE INTERCHANGE PROTEIN DSBD"/>
    <property type="match status" value="1"/>
</dbReference>
<dbReference type="InterPro" id="IPR013766">
    <property type="entry name" value="Thioredoxin_domain"/>
</dbReference>
<evidence type="ECO:0000256" key="2">
    <source>
        <dbReference type="ARBA" id="ARBA00022475"/>
    </source>
</evidence>
<keyword evidence="4 6" id="KW-1133">Transmembrane helix</keyword>
<evidence type="ECO:0000259" key="7">
    <source>
        <dbReference type="PROSITE" id="PS51352"/>
    </source>
</evidence>
<dbReference type="GO" id="GO:0005886">
    <property type="term" value="C:plasma membrane"/>
    <property type="evidence" value="ECO:0007669"/>
    <property type="project" value="UniProtKB-SubCell"/>
</dbReference>